<proteinExistence type="predicted"/>
<dbReference type="InterPro" id="IPR012674">
    <property type="entry name" value="Calycin"/>
</dbReference>
<evidence type="ECO:0000313" key="3">
    <source>
        <dbReference type="Proteomes" id="UP001642520"/>
    </source>
</evidence>
<dbReference type="Proteomes" id="UP001642520">
    <property type="component" value="Unassembled WGS sequence"/>
</dbReference>
<keyword evidence="1" id="KW-0732">Signal</keyword>
<dbReference type="EMBL" id="CAXAJV020001293">
    <property type="protein sequence ID" value="CAL7944835.1"/>
    <property type="molecule type" value="Genomic_DNA"/>
</dbReference>
<evidence type="ECO:0000313" key="2">
    <source>
        <dbReference type="EMBL" id="CAL7944835.1"/>
    </source>
</evidence>
<feature type="signal peptide" evidence="1">
    <location>
        <begin position="1"/>
        <end position="23"/>
    </location>
</feature>
<keyword evidence="3" id="KW-1185">Reference proteome</keyword>
<protein>
    <recommendedName>
        <fullName evidence="4">Lipocalin/cytosolic fatty-acid binding domain-containing protein</fullName>
    </recommendedName>
</protein>
<gene>
    <name evidence="2" type="ORF">XYLVIOL_LOCUS6875</name>
</gene>
<feature type="chain" id="PRO_5047123344" description="Lipocalin/cytosolic fatty-acid binding domain-containing protein" evidence="1">
    <location>
        <begin position="24"/>
        <end position="180"/>
    </location>
</feature>
<accession>A0ABP1P043</accession>
<dbReference type="Gene3D" id="2.40.128.20">
    <property type="match status" value="1"/>
</dbReference>
<reference evidence="2 3" key="1">
    <citation type="submission" date="2024-08" db="EMBL/GenBank/DDBJ databases">
        <authorList>
            <person name="Will J Nash"/>
            <person name="Angela Man"/>
            <person name="Seanna McTaggart"/>
            <person name="Kendall Baker"/>
            <person name="Tom Barker"/>
            <person name="Leah Catchpole"/>
            <person name="Alex Durrant"/>
            <person name="Karim Gharbi"/>
            <person name="Naomi Irish"/>
            <person name="Gemy Kaithakottil"/>
            <person name="Debby Ku"/>
            <person name="Aaliyah Providence"/>
            <person name="Felix Shaw"/>
            <person name="David Swarbreck"/>
            <person name="Chris Watkins"/>
            <person name="Ann M. McCartney"/>
            <person name="Giulio Formenti"/>
            <person name="Alice Mouton"/>
            <person name="Noel Vella"/>
            <person name="Bjorn M von Reumont"/>
            <person name="Adriana Vella"/>
            <person name="Wilfried Haerty"/>
        </authorList>
    </citation>
    <scope>NUCLEOTIDE SEQUENCE [LARGE SCALE GENOMIC DNA]</scope>
</reference>
<evidence type="ECO:0008006" key="4">
    <source>
        <dbReference type="Google" id="ProtNLM"/>
    </source>
</evidence>
<sequence length="180" mass="20058">MLAARDILPAVICAACLISCCIPCPPDIGQPLDLTQVAGEWFLVAGTPMNESLSRCGRFLVRQTSASKFDAKYTAVSYKMNIPIVFNINGDIIGKEIVGTWQLQGSNKKLGPLRHIIVHAKYDTVLGMFVCSKSPNRGYKFAMIWSRERSLPLPILEELKSKLGAYINQERIRMVDHRSC</sequence>
<name>A0ABP1P043_XYLVO</name>
<comment type="caution">
    <text evidence="2">The sequence shown here is derived from an EMBL/GenBank/DDBJ whole genome shotgun (WGS) entry which is preliminary data.</text>
</comment>
<organism evidence="2 3">
    <name type="scientific">Xylocopa violacea</name>
    <name type="common">Violet carpenter bee</name>
    <name type="synonym">Apis violacea</name>
    <dbReference type="NCBI Taxonomy" id="135666"/>
    <lineage>
        <taxon>Eukaryota</taxon>
        <taxon>Metazoa</taxon>
        <taxon>Ecdysozoa</taxon>
        <taxon>Arthropoda</taxon>
        <taxon>Hexapoda</taxon>
        <taxon>Insecta</taxon>
        <taxon>Pterygota</taxon>
        <taxon>Neoptera</taxon>
        <taxon>Endopterygota</taxon>
        <taxon>Hymenoptera</taxon>
        <taxon>Apocrita</taxon>
        <taxon>Aculeata</taxon>
        <taxon>Apoidea</taxon>
        <taxon>Anthophila</taxon>
        <taxon>Apidae</taxon>
        <taxon>Xylocopa</taxon>
        <taxon>Xylocopa</taxon>
    </lineage>
</organism>
<dbReference type="SUPFAM" id="SSF50814">
    <property type="entry name" value="Lipocalins"/>
    <property type="match status" value="1"/>
</dbReference>
<evidence type="ECO:0000256" key="1">
    <source>
        <dbReference type="SAM" id="SignalP"/>
    </source>
</evidence>